<keyword evidence="2" id="KW-1185">Reference proteome</keyword>
<dbReference type="AlphaFoldDB" id="A0A0V1M214"/>
<dbReference type="EMBL" id="JYDO01000311">
    <property type="protein sequence ID" value="KRZ65674.1"/>
    <property type="molecule type" value="Genomic_DNA"/>
</dbReference>
<gene>
    <name evidence="1" type="ORF">T10_6975</name>
</gene>
<name>A0A0V1M214_9BILA</name>
<comment type="caution">
    <text evidence="1">The sequence shown here is derived from an EMBL/GenBank/DDBJ whole genome shotgun (WGS) entry which is preliminary data.</text>
</comment>
<protein>
    <submittedName>
        <fullName evidence="1">Uncharacterized protein</fullName>
    </submittedName>
</protein>
<dbReference type="Proteomes" id="UP000054843">
    <property type="component" value="Unassembled WGS sequence"/>
</dbReference>
<reference evidence="1 2" key="1">
    <citation type="submission" date="2015-01" db="EMBL/GenBank/DDBJ databases">
        <title>Evolution of Trichinella species and genotypes.</title>
        <authorList>
            <person name="Korhonen P.K."/>
            <person name="Edoardo P."/>
            <person name="Giuseppe L.R."/>
            <person name="Gasser R.B."/>
        </authorList>
    </citation>
    <scope>NUCLEOTIDE SEQUENCE [LARGE SCALE GENOMIC DNA]</scope>
    <source>
        <strain evidence="1">ISS1980</strain>
    </source>
</reference>
<evidence type="ECO:0000313" key="1">
    <source>
        <dbReference type="EMBL" id="KRZ65674.1"/>
    </source>
</evidence>
<sequence length="76" mass="8350">MATDHHIGVKRGKVMKISKGKTEVISVLPFETLFHAYGSIFTALPCLADDLTAVLLQLCSLENYGKIQQTQDDSIV</sequence>
<evidence type="ECO:0000313" key="2">
    <source>
        <dbReference type="Proteomes" id="UP000054843"/>
    </source>
</evidence>
<organism evidence="1 2">
    <name type="scientific">Trichinella papuae</name>
    <dbReference type="NCBI Taxonomy" id="268474"/>
    <lineage>
        <taxon>Eukaryota</taxon>
        <taxon>Metazoa</taxon>
        <taxon>Ecdysozoa</taxon>
        <taxon>Nematoda</taxon>
        <taxon>Enoplea</taxon>
        <taxon>Dorylaimia</taxon>
        <taxon>Trichinellida</taxon>
        <taxon>Trichinellidae</taxon>
        <taxon>Trichinella</taxon>
    </lineage>
</organism>
<proteinExistence type="predicted"/>
<accession>A0A0V1M214</accession>